<reference evidence="2 3" key="1">
    <citation type="submission" date="2019-02" db="EMBL/GenBank/DDBJ databases">
        <title>Deep-cultivation of Planctomycetes and their phenomic and genomic characterization uncovers novel biology.</title>
        <authorList>
            <person name="Wiegand S."/>
            <person name="Jogler M."/>
            <person name="Boedeker C."/>
            <person name="Pinto D."/>
            <person name="Vollmers J."/>
            <person name="Rivas-Marin E."/>
            <person name="Kohn T."/>
            <person name="Peeters S.H."/>
            <person name="Heuer A."/>
            <person name="Rast P."/>
            <person name="Oberbeckmann S."/>
            <person name="Bunk B."/>
            <person name="Jeske O."/>
            <person name="Meyerdierks A."/>
            <person name="Storesund J.E."/>
            <person name="Kallscheuer N."/>
            <person name="Luecker S."/>
            <person name="Lage O.M."/>
            <person name="Pohl T."/>
            <person name="Merkel B.J."/>
            <person name="Hornburger P."/>
            <person name="Mueller R.-W."/>
            <person name="Bruemmer F."/>
            <person name="Labrenz M."/>
            <person name="Spormann A.M."/>
            <person name="Op den Camp H."/>
            <person name="Overmann J."/>
            <person name="Amann R."/>
            <person name="Jetten M.S.M."/>
            <person name="Mascher T."/>
            <person name="Medema M.H."/>
            <person name="Devos D.P."/>
            <person name="Kaster A.-K."/>
            <person name="Ovreas L."/>
            <person name="Rohde M."/>
            <person name="Galperin M.Y."/>
            <person name="Jogler C."/>
        </authorList>
    </citation>
    <scope>NUCLEOTIDE SEQUENCE [LARGE SCALE GENOMIC DNA]</scope>
    <source>
        <strain evidence="2 3">ETA_A8</strain>
    </source>
</reference>
<protein>
    <submittedName>
        <fullName evidence="2">Uncharacterized protein</fullName>
    </submittedName>
</protein>
<evidence type="ECO:0000313" key="2">
    <source>
        <dbReference type="EMBL" id="QDU30122.1"/>
    </source>
</evidence>
<organism evidence="2 3">
    <name type="scientific">Anatilimnocola aggregata</name>
    <dbReference type="NCBI Taxonomy" id="2528021"/>
    <lineage>
        <taxon>Bacteria</taxon>
        <taxon>Pseudomonadati</taxon>
        <taxon>Planctomycetota</taxon>
        <taxon>Planctomycetia</taxon>
        <taxon>Pirellulales</taxon>
        <taxon>Pirellulaceae</taxon>
        <taxon>Anatilimnocola</taxon>
    </lineage>
</organism>
<evidence type="ECO:0000256" key="1">
    <source>
        <dbReference type="SAM" id="Phobius"/>
    </source>
</evidence>
<dbReference type="EMBL" id="CP036274">
    <property type="protein sequence ID" value="QDU30122.1"/>
    <property type="molecule type" value="Genomic_DNA"/>
</dbReference>
<keyword evidence="3" id="KW-1185">Reference proteome</keyword>
<sequence>MRCLECRAWYQVDRSGQALLRRNPREREFTCPRCHIAGFALLDVNDHASCTSCQLPLRRGPDGKLHSVEQVASLFREMQEKSLLHRQQEKAAKGVTTSQLPSRTVLIAGAVLGCLLLVMFSRWLLVGTSPKSLAAQMTAHCLAGDWELAEALVGEDEYELGDFQKWRITHFASIQQKFRPNDTTNVQVEVIEADSDQLVANVIISSRILGTRKIMQYWTREEEGWLFDATASLRDPRKLSQVKPKPTAAPRKS</sequence>
<dbReference type="AlphaFoldDB" id="A0A517YIT3"/>
<keyword evidence="1" id="KW-1133">Transmembrane helix</keyword>
<dbReference type="Proteomes" id="UP000315017">
    <property type="component" value="Chromosome"/>
</dbReference>
<dbReference type="KEGG" id="aagg:ETAA8_52410"/>
<keyword evidence="1" id="KW-0472">Membrane</keyword>
<proteinExistence type="predicted"/>
<gene>
    <name evidence="2" type="ORF">ETAA8_52410</name>
</gene>
<name>A0A517YIT3_9BACT</name>
<keyword evidence="1" id="KW-0812">Transmembrane</keyword>
<feature type="transmembrane region" description="Helical" evidence="1">
    <location>
        <begin position="105"/>
        <end position="125"/>
    </location>
</feature>
<accession>A0A517YIT3</accession>
<evidence type="ECO:0000313" key="3">
    <source>
        <dbReference type="Proteomes" id="UP000315017"/>
    </source>
</evidence>